<feature type="transmembrane region" description="Helical" evidence="1">
    <location>
        <begin position="97"/>
        <end position="119"/>
    </location>
</feature>
<dbReference type="eggNOG" id="COG1835">
    <property type="taxonomic scope" value="Bacteria"/>
</dbReference>
<feature type="transmembrane region" description="Helical" evidence="1">
    <location>
        <begin position="17"/>
        <end position="40"/>
    </location>
</feature>
<dbReference type="Proteomes" id="UP000006008">
    <property type="component" value="Unassembled WGS sequence"/>
</dbReference>
<feature type="domain" description="Acyltransferase 3" evidence="2">
    <location>
        <begin position="10"/>
        <end position="353"/>
    </location>
</feature>
<evidence type="ECO:0000259" key="2">
    <source>
        <dbReference type="Pfam" id="PF01757"/>
    </source>
</evidence>
<feature type="transmembrane region" description="Helical" evidence="1">
    <location>
        <begin position="52"/>
        <end position="76"/>
    </location>
</feature>
<evidence type="ECO:0000313" key="3">
    <source>
        <dbReference type="EMBL" id="EHB93082.1"/>
    </source>
</evidence>
<feature type="transmembrane region" description="Helical" evidence="1">
    <location>
        <begin position="206"/>
        <end position="224"/>
    </location>
</feature>
<protein>
    <recommendedName>
        <fullName evidence="2">Acyltransferase 3 domain-containing protein</fullName>
    </recommendedName>
</protein>
<dbReference type="GeneID" id="92816770"/>
<evidence type="ECO:0000313" key="4">
    <source>
        <dbReference type="Proteomes" id="UP000006008"/>
    </source>
</evidence>
<dbReference type="PATRIC" id="fig|742725.3.peg.395"/>
<keyword evidence="1" id="KW-0812">Transmembrane</keyword>
<dbReference type="Pfam" id="PF01757">
    <property type="entry name" value="Acyl_transf_3"/>
    <property type="match status" value="1"/>
</dbReference>
<dbReference type="AlphaFoldDB" id="G5H5Y8"/>
<evidence type="ECO:0000256" key="1">
    <source>
        <dbReference type="SAM" id="Phobius"/>
    </source>
</evidence>
<dbReference type="EMBL" id="ADLD01000004">
    <property type="protein sequence ID" value="EHB93082.1"/>
    <property type="molecule type" value="Genomic_DNA"/>
</dbReference>
<feature type="transmembrane region" description="Helical" evidence="1">
    <location>
        <begin position="236"/>
        <end position="255"/>
    </location>
</feature>
<keyword evidence="4" id="KW-1185">Reference proteome</keyword>
<dbReference type="RefSeq" id="WP_009133154.1">
    <property type="nucleotide sequence ID" value="NZ_CP102250.1"/>
</dbReference>
<keyword evidence="1" id="KW-0472">Membrane</keyword>
<accession>G5H5Y8</accession>
<reference evidence="3 4" key="1">
    <citation type="submission" date="2011-08" db="EMBL/GenBank/DDBJ databases">
        <title>The Genome Sequence of Alistipes indistinctus YIT 12060.</title>
        <authorList>
            <consortium name="The Broad Institute Genome Sequencing Platform"/>
            <person name="Earl A."/>
            <person name="Ward D."/>
            <person name="Feldgarden M."/>
            <person name="Gevers D."/>
            <person name="Morotomi M."/>
            <person name="Young S.K."/>
            <person name="Zeng Q."/>
            <person name="Gargeya S."/>
            <person name="Fitzgerald M."/>
            <person name="Haas B."/>
            <person name="Abouelleil A."/>
            <person name="Alvarado L."/>
            <person name="Arachchi H.M."/>
            <person name="Berlin A."/>
            <person name="Brown A."/>
            <person name="Chapman S.B."/>
            <person name="Chen Z."/>
            <person name="Dunbar C."/>
            <person name="Freedman E."/>
            <person name="Gearin G."/>
            <person name="Gellesch M."/>
            <person name="Goldberg J."/>
            <person name="Griggs A."/>
            <person name="Gujja S."/>
            <person name="Heiman D."/>
            <person name="Howarth C."/>
            <person name="Larson L."/>
            <person name="Lui A."/>
            <person name="MacDonald P.J.P."/>
            <person name="Montmayeur A."/>
            <person name="Murphy C."/>
            <person name="Neiman D."/>
            <person name="Pearson M."/>
            <person name="Priest M."/>
            <person name="Roberts A."/>
            <person name="Saif S."/>
            <person name="Shea T."/>
            <person name="Shenoy N."/>
            <person name="Sisk P."/>
            <person name="Stolte C."/>
            <person name="Sykes S."/>
            <person name="Wortman J."/>
            <person name="Nusbaum C."/>
            <person name="Birren B."/>
        </authorList>
    </citation>
    <scope>NUCLEOTIDE SEQUENCE [LARGE SCALE GENOMIC DNA]</scope>
    <source>
        <strain evidence="3 4">YIT 12060</strain>
    </source>
</reference>
<feature type="transmembrane region" description="Helical" evidence="1">
    <location>
        <begin position="139"/>
        <end position="155"/>
    </location>
</feature>
<proteinExistence type="predicted"/>
<dbReference type="GO" id="GO:0016747">
    <property type="term" value="F:acyltransferase activity, transferring groups other than amino-acyl groups"/>
    <property type="evidence" value="ECO:0007669"/>
    <property type="project" value="InterPro"/>
</dbReference>
<dbReference type="PANTHER" id="PTHR36927:SF4">
    <property type="entry name" value="BLR5718 PROTEIN"/>
    <property type="match status" value="1"/>
</dbReference>
<dbReference type="PANTHER" id="PTHR36927">
    <property type="entry name" value="BLR4337 PROTEIN"/>
    <property type="match status" value="1"/>
</dbReference>
<sequence>MSPAAKTYYPYLDKLRVFLTCLVIFHHTAIAFGASGGWYYKSPDLWSGWSERLMSLVMGIDQSYFMALFFFISAWLMPASYERKGAMAFVRDRLVRLGVPLLVFILVLNPALVGIIRFYKGVPVDWVQVFLHNHYPGPMWFVLTLLVFELLYVVYRSCRKTVPKISAATKLPSVRTVVAFIVVMGLVAFAIRLVCPAGKSWFGLQFGYFPLYVGMFCAGIVAWRDGWLERMQVRNALGWFGLAWVAIVAFVAFYFVNRSSGDSDSGGWNRMAFAYAMWEPILCVGFSYFLLAAFKRWGNEADRFFRALAADSYMTYVLHPFFVVGATFLAQCRGMGPWVGAAFVCVAAIVTGFGAAHLIRRIPAVRRWGW</sequence>
<feature type="transmembrane region" description="Helical" evidence="1">
    <location>
        <begin position="275"/>
        <end position="293"/>
    </location>
</feature>
<keyword evidence="1" id="KW-1133">Transmembrane helix</keyword>
<organism evidence="3 4">
    <name type="scientific">Alistipes indistinctus YIT 12060</name>
    <dbReference type="NCBI Taxonomy" id="742725"/>
    <lineage>
        <taxon>Bacteria</taxon>
        <taxon>Pseudomonadati</taxon>
        <taxon>Bacteroidota</taxon>
        <taxon>Bacteroidia</taxon>
        <taxon>Bacteroidales</taxon>
        <taxon>Rikenellaceae</taxon>
        <taxon>Alistipes</taxon>
    </lineage>
</organism>
<comment type="caution">
    <text evidence="3">The sequence shown here is derived from an EMBL/GenBank/DDBJ whole genome shotgun (WGS) entry which is preliminary data.</text>
</comment>
<feature type="transmembrane region" description="Helical" evidence="1">
    <location>
        <begin position="313"/>
        <end position="331"/>
    </location>
</feature>
<gene>
    <name evidence="3" type="ORF">HMPREF9450_00348</name>
</gene>
<dbReference type="InterPro" id="IPR050623">
    <property type="entry name" value="Glucan_succinyl_AcylTrfase"/>
</dbReference>
<name>G5H5Y8_9BACT</name>
<dbReference type="InterPro" id="IPR002656">
    <property type="entry name" value="Acyl_transf_3_dom"/>
</dbReference>
<dbReference type="OrthoDB" id="5446016at2"/>
<feature type="transmembrane region" description="Helical" evidence="1">
    <location>
        <begin position="176"/>
        <end position="194"/>
    </location>
</feature>
<dbReference type="STRING" id="742725.HMPREF9450_00348"/>
<feature type="transmembrane region" description="Helical" evidence="1">
    <location>
        <begin position="337"/>
        <end position="359"/>
    </location>
</feature>
<dbReference type="HOGENOM" id="CLU_036097_1_0_10"/>